<sequence length="72" mass="8240">MVLRDSVNKNFNCDSRCSNEANGMDDANESEVDSDEDLEAGEKWLVFSFLFPRNGRLVNQLEGFQMFTMLIV</sequence>
<name>A0A915Q0P9_9BILA</name>
<reference evidence="2" key="1">
    <citation type="submission" date="2022-11" db="UniProtKB">
        <authorList>
            <consortium name="WormBaseParasite"/>
        </authorList>
    </citation>
    <scope>IDENTIFICATION</scope>
</reference>
<evidence type="ECO:0000313" key="1">
    <source>
        <dbReference type="Proteomes" id="UP000887581"/>
    </source>
</evidence>
<protein>
    <submittedName>
        <fullName evidence="2">Uncharacterized protein</fullName>
    </submittedName>
</protein>
<proteinExistence type="predicted"/>
<dbReference type="WBParaSite" id="sdigi.contig7.g839.t1">
    <property type="protein sequence ID" value="sdigi.contig7.g839.t1"/>
    <property type="gene ID" value="sdigi.contig7.g839"/>
</dbReference>
<keyword evidence="1" id="KW-1185">Reference proteome</keyword>
<evidence type="ECO:0000313" key="2">
    <source>
        <dbReference type="WBParaSite" id="sdigi.contig7.g839.t1"/>
    </source>
</evidence>
<organism evidence="1 2">
    <name type="scientific">Setaria digitata</name>
    <dbReference type="NCBI Taxonomy" id="48799"/>
    <lineage>
        <taxon>Eukaryota</taxon>
        <taxon>Metazoa</taxon>
        <taxon>Ecdysozoa</taxon>
        <taxon>Nematoda</taxon>
        <taxon>Chromadorea</taxon>
        <taxon>Rhabditida</taxon>
        <taxon>Spirurina</taxon>
        <taxon>Spiruromorpha</taxon>
        <taxon>Filarioidea</taxon>
        <taxon>Setariidae</taxon>
        <taxon>Setaria</taxon>
    </lineage>
</organism>
<dbReference type="AlphaFoldDB" id="A0A915Q0P9"/>
<accession>A0A915Q0P9</accession>
<dbReference type="Proteomes" id="UP000887581">
    <property type="component" value="Unplaced"/>
</dbReference>